<keyword evidence="3" id="KW-0687">Ribonucleoprotein</keyword>
<dbReference type="InterPro" id="IPR013651">
    <property type="entry name" value="ATP-grasp_RimK-type"/>
</dbReference>
<dbReference type="OrthoDB" id="9786585at2"/>
<dbReference type="PROSITE" id="PS50975">
    <property type="entry name" value="ATP_GRASP"/>
    <property type="match status" value="1"/>
</dbReference>
<dbReference type="InterPro" id="IPR013815">
    <property type="entry name" value="ATP_grasp_subdomain_1"/>
</dbReference>
<dbReference type="GO" id="GO:0005524">
    <property type="term" value="F:ATP binding"/>
    <property type="evidence" value="ECO:0007669"/>
    <property type="project" value="UniProtKB-UniRule"/>
</dbReference>
<dbReference type="Proteomes" id="UP000176244">
    <property type="component" value="Unassembled WGS sequence"/>
</dbReference>
<dbReference type="AlphaFoldDB" id="A0A1F2PGR3"/>
<reference evidence="3 4" key="1">
    <citation type="submission" date="2015-09" db="EMBL/GenBank/DDBJ databases">
        <title>Genome sequence of Acetobacterium wieringae DSM 1911.</title>
        <authorList>
            <person name="Poehlein A."/>
            <person name="Bengelsdorf F.R."/>
            <person name="Schiel-Bengelsdorf B."/>
            <person name="Duerre P."/>
            <person name="Daniel R."/>
        </authorList>
    </citation>
    <scope>NUCLEOTIDE SEQUENCE [LARGE SCALE GENOMIC DNA]</scope>
    <source>
        <strain evidence="3 4">DSM 1911</strain>
    </source>
</reference>
<dbReference type="EMBL" id="LKEU01000035">
    <property type="protein sequence ID" value="OFV69906.1"/>
    <property type="molecule type" value="Genomic_DNA"/>
</dbReference>
<dbReference type="SUPFAM" id="SSF56059">
    <property type="entry name" value="Glutathione synthetase ATP-binding domain-like"/>
    <property type="match status" value="1"/>
</dbReference>
<dbReference type="EC" id="6.3.2.-" evidence="3"/>
<dbReference type="Gene3D" id="3.40.50.20">
    <property type="match status" value="1"/>
</dbReference>
<keyword evidence="1" id="KW-0547">Nucleotide-binding</keyword>
<evidence type="ECO:0000259" key="2">
    <source>
        <dbReference type="PROSITE" id="PS50975"/>
    </source>
</evidence>
<dbReference type="RefSeq" id="WP_070371821.1">
    <property type="nucleotide sequence ID" value="NZ_CP097897.1"/>
</dbReference>
<dbReference type="PANTHER" id="PTHR21621">
    <property type="entry name" value="RIBOSOMAL PROTEIN S6 MODIFICATION PROTEIN"/>
    <property type="match status" value="1"/>
</dbReference>
<keyword evidence="3" id="KW-0689">Ribosomal protein</keyword>
<dbReference type="STRING" id="52694.ACWI_25480"/>
<dbReference type="GO" id="GO:0043774">
    <property type="term" value="F:coenzyme F420-2 alpha-glutamyl ligase activity"/>
    <property type="evidence" value="ECO:0007669"/>
    <property type="project" value="TreeGrafter"/>
</dbReference>
<organism evidence="3 4">
    <name type="scientific">Acetobacterium wieringae</name>
    <dbReference type="NCBI Taxonomy" id="52694"/>
    <lineage>
        <taxon>Bacteria</taxon>
        <taxon>Bacillati</taxon>
        <taxon>Bacillota</taxon>
        <taxon>Clostridia</taxon>
        <taxon>Eubacteriales</taxon>
        <taxon>Eubacteriaceae</taxon>
        <taxon>Acetobacterium</taxon>
    </lineage>
</organism>
<dbReference type="Gene3D" id="3.30.470.20">
    <property type="entry name" value="ATP-grasp fold, B domain"/>
    <property type="match status" value="1"/>
</dbReference>
<name>A0A1F2PGR3_9FIRM</name>
<evidence type="ECO:0000313" key="4">
    <source>
        <dbReference type="Proteomes" id="UP000176244"/>
    </source>
</evidence>
<dbReference type="Gene3D" id="3.30.1490.20">
    <property type="entry name" value="ATP-grasp fold, A domain"/>
    <property type="match status" value="1"/>
</dbReference>
<keyword evidence="3" id="KW-0436">Ligase</keyword>
<protein>
    <submittedName>
        <fullName evidence="3">Ribosomal protein S6--L-glutamate ligase</fullName>
        <ecNumber evidence="3">6.3.2.-</ecNumber>
    </submittedName>
</protein>
<proteinExistence type="predicted"/>
<comment type="caution">
    <text evidence="3">The sequence shown here is derived from an EMBL/GenBank/DDBJ whole genome shotgun (WGS) entry which is preliminary data.</text>
</comment>
<feature type="domain" description="ATP-grasp" evidence="2">
    <location>
        <begin position="109"/>
        <end position="293"/>
    </location>
</feature>
<accession>A0A1F2PGR3</accession>
<dbReference type="InterPro" id="IPR011761">
    <property type="entry name" value="ATP-grasp"/>
</dbReference>
<dbReference type="Pfam" id="PF08443">
    <property type="entry name" value="RimK"/>
    <property type="match status" value="1"/>
</dbReference>
<evidence type="ECO:0000313" key="3">
    <source>
        <dbReference type="EMBL" id="OFV69906.1"/>
    </source>
</evidence>
<gene>
    <name evidence="3" type="primary">rimK_1</name>
    <name evidence="3" type="ORF">ACWI_25480</name>
</gene>
<dbReference type="GO" id="GO:0005737">
    <property type="term" value="C:cytoplasm"/>
    <property type="evidence" value="ECO:0007669"/>
    <property type="project" value="TreeGrafter"/>
</dbReference>
<evidence type="ECO:0000256" key="1">
    <source>
        <dbReference type="PROSITE-ProRule" id="PRU00409"/>
    </source>
</evidence>
<dbReference type="PANTHER" id="PTHR21621:SF2">
    <property type="entry name" value="COENZYME GAMMA-F420-2:ALPHA-L-GLUTAMATE LIGASE"/>
    <property type="match status" value="1"/>
</dbReference>
<dbReference type="GO" id="GO:0046872">
    <property type="term" value="F:metal ion binding"/>
    <property type="evidence" value="ECO:0007669"/>
    <property type="project" value="InterPro"/>
</dbReference>
<sequence>MKGWLLRNPGKLEDPSIVKIMKVVEELHVDLTVVDPLTIHVVCDHDFDGKLYVGDEIMEVPDYVVAAFFTEKNYHTAAALRMLESLGVLCINSYDAIKNVDDKLLTFQLVAESIEAVCFPKTLLVTEYTEASFVSKLFDYPVVMKVMHGSKGKGVVLVNNEKELDNLISMSTASEIGDQIIIQECIKASSGRDLRMILANGKFVKSFIRQNEKSFRSNLAKGGHIVEYTPPAAVIEAAEKVAQLLKINMGSVDFLFGENDTFYLCEANAMPGVAFDIKVMFADLMKQVKDRPEPLWKKRLREGGKTC</sequence>
<dbReference type="GO" id="GO:0005840">
    <property type="term" value="C:ribosome"/>
    <property type="evidence" value="ECO:0007669"/>
    <property type="project" value="UniProtKB-KW"/>
</dbReference>
<keyword evidence="1" id="KW-0067">ATP-binding</keyword>